<accession>A0ACC0S9Z9</accession>
<comment type="caution">
    <text evidence="1">The sequence shown here is derived from an EMBL/GenBank/DDBJ whole genome shotgun (WGS) entry which is preliminary data.</text>
</comment>
<proteinExistence type="predicted"/>
<organism evidence="1 2">
    <name type="scientific">Populus trichocarpa</name>
    <name type="common">Western balsam poplar</name>
    <name type="synonym">Populus balsamifera subsp. trichocarpa</name>
    <dbReference type="NCBI Taxonomy" id="3694"/>
    <lineage>
        <taxon>Eukaryota</taxon>
        <taxon>Viridiplantae</taxon>
        <taxon>Streptophyta</taxon>
        <taxon>Embryophyta</taxon>
        <taxon>Tracheophyta</taxon>
        <taxon>Spermatophyta</taxon>
        <taxon>Magnoliopsida</taxon>
        <taxon>eudicotyledons</taxon>
        <taxon>Gunneridae</taxon>
        <taxon>Pentapetalae</taxon>
        <taxon>rosids</taxon>
        <taxon>fabids</taxon>
        <taxon>Malpighiales</taxon>
        <taxon>Salicaceae</taxon>
        <taxon>Saliceae</taxon>
        <taxon>Populus</taxon>
    </lineage>
</organism>
<protein>
    <submittedName>
        <fullName evidence="1">Uncharacterized protein</fullName>
    </submittedName>
</protein>
<dbReference type="Proteomes" id="UP000006729">
    <property type="component" value="Chromosome 11"/>
</dbReference>
<keyword evidence="2" id="KW-1185">Reference proteome</keyword>
<evidence type="ECO:0000313" key="1">
    <source>
        <dbReference type="EMBL" id="KAI9386213.1"/>
    </source>
</evidence>
<dbReference type="EMBL" id="CM009300">
    <property type="protein sequence ID" value="KAI9386213.1"/>
    <property type="molecule type" value="Genomic_DNA"/>
</dbReference>
<gene>
    <name evidence="1" type="ORF">POPTR_011G166100v4</name>
</gene>
<evidence type="ECO:0000313" key="2">
    <source>
        <dbReference type="Proteomes" id="UP000006729"/>
    </source>
</evidence>
<name>A0ACC0S9Z9_POPTR</name>
<sequence>MRITVMTADEQIISLEVDPHESVENVKALLEVETQVPLQQQQLLYNGREMRNNEKLSALGVKDEDLVMMVSNAAALSAPSNNLGLNPDGSAVNPGAFQQQLRNDSNTMAQLFQADPELAQVILGNDLNKLQDLLRQRHRQRSELRRQQEEEFALLEADPFDVEAQKKIEAAIRQKGIDENWAAALEYNPEAFARVIMLYVDMEVNGVPLKAFVDSGAQSTIISKSCAERCGLLRLLDQRYKGIAHGVGQSEILGRIHVAPIKIGNIFYPCSFMVLDSPNMEFLFGLDMLRKHQCIIDLKENVLRVGGGEVSVPFLQEKDIPPRFLDEERYSKEASSSGNPVTSGKAEKKNDPPAMGQSSGVARSSVTQGPDFEAKVAKLVELGFGREAVIQALKLFDGNEEQAAGFLFGG</sequence>
<reference evidence="1 2" key="1">
    <citation type="journal article" date="2006" name="Science">
        <title>The genome of black cottonwood, Populus trichocarpa (Torr. &amp; Gray).</title>
        <authorList>
            <person name="Tuskan G.A."/>
            <person name="Difazio S."/>
            <person name="Jansson S."/>
            <person name="Bohlmann J."/>
            <person name="Grigoriev I."/>
            <person name="Hellsten U."/>
            <person name="Putnam N."/>
            <person name="Ralph S."/>
            <person name="Rombauts S."/>
            <person name="Salamov A."/>
            <person name="Schein J."/>
            <person name="Sterck L."/>
            <person name="Aerts A."/>
            <person name="Bhalerao R.R."/>
            <person name="Bhalerao R.P."/>
            <person name="Blaudez D."/>
            <person name="Boerjan W."/>
            <person name="Brun A."/>
            <person name="Brunner A."/>
            <person name="Busov V."/>
            <person name="Campbell M."/>
            <person name="Carlson J."/>
            <person name="Chalot M."/>
            <person name="Chapman J."/>
            <person name="Chen G.L."/>
            <person name="Cooper D."/>
            <person name="Coutinho P.M."/>
            <person name="Couturier J."/>
            <person name="Covert S."/>
            <person name="Cronk Q."/>
            <person name="Cunningham R."/>
            <person name="Davis J."/>
            <person name="Degroeve S."/>
            <person name="Dejardin A."/>
            <person name="Depamphilis C."/>
            <person name="Detter J."/>
            <person name="Dirks B."/>
            <person name="Dubchak I."/>
            <person name="Duplessis S."/>
            <person name="Ehlting J."/>
            <person name="Ellis B."/>
            <person name="Gendler K."/>
            <person name="Goodstein D."/>
            <person name="Gribskov M."/>
            <person name="Grimwood J."/>
            <person name="Groover A."/>
            <person name="Gunter L."/>
            <person name="Hamberger B."/>
            <person name="Heinze B."/>
            <person name="Helariutta Y."/>
            <person name="Henrissat B."/>
            <person name="Holligan D."/>
            <person name="Holt R."/>
            <person name="Huang W."/>
            <person name="Islam-Faridi N."/>
            <person name="Jones S."/>
            <person name="Jones-Rhoades M."/>
            <person name="Jorgensen R."/>
            <person name="Joshi C."/>
            <person name="Kangasjarvi J."/>
            <person name="Karlsson J."/>
            <person name="Kelleher C."/>
            <person name="Kirkpatrick R."/>
            <person name="Kirst M."/>
            <person name="Kohler A."/>
            <person name="Kalluri U."/>
            <person name="Larimer F."/>
            <person name="Leebens-Mack J."/>
            <person name="Leple J.C."/>
            <person name="Locascio P."/>
            <person name="Lou Y."/>
            <person name="Lucas S."/>
            <person name="Martin F."/>
            <person name="Montanini B."/>
            <person name="Napoli C."/>
            <person name="Nelson D.R."/>
            <person name="Nelson C."/>
            <person name="Nieminen K."/>
            <person name="Nilsson O."/>
            <person name="Pereda V."/>
            <person name="Peter G."/>
            <person name="Philippe R."/>
            <person name="Pilate G."/>
            <person name="Poliakov A."/>
            <person name="Razumovskaya J."/>
            <person name="Richardson P."/>
            <person name="Rinaldi C."/>
            <person name="Ritland K."/>
            <person name="Rouze P."/>
            <person name="Ryaboy D."/>
            <person name="Schmutz J."/>
            <person name="Schrader J."/>
            <person name="Segerman B."/>
            <person name="Shin H."/>
            <person name="Siddiqui A."/>
            <person name="Sterky F."/>
            <person name="Terry A."/>
            <person name="Tsai C.J."/>
            <person name="Uberbacher E."/>
            <person name="Unneberg P."/>
            <person name="Vahala J."/>
            <person name="Wall K."/>
            <person name="Wessler S."/>
            <person name="Yang G."/>
            <person name="Yin T."/>
            <person name="Douglas C."/>
            <person name="Marra M."/>
            <person name="Sandberg G."/>
            <person name="Van de Peer Y."/>
            <person name="Rokhsar D."/>
        </authorList>
    </citation>
    <scope>NUCLEOTIDE SEQUENCE [LARGE SCALE GENOMIC DNA]</scope>
    <source>
        <strain evidence="2">cv. Nisqually</strain>
    </source>
</reference>